<keyword evidence="1" id="KW-0479">Metal-binding</keyword>
<feature type="region of interest" description="C4" evidence="1">
    <location>
        <begin position="165"/>
        <end position="195"/>
    </location>
</feature>
<dbReference type="CDD" id="cd21400">
    <property type="entry name" value="ZBD_UPF1-like"/>
    <property type="match status" value="1"/>
</dbReference>
<accession>A0AAW1IW04</accession>
<evidence type="ECO:0000256" key="1">
    <source>
        <dbReference type="PROSITE-ProRule" id="PRU01341"/>
    </source>
</evidence>
<keyword evidence="1" id="KW-0863">Zinc-finger</keyword>
<proteinExistence type="predicted"/>
<keyword evidence="3" id="KW-0067">ATP-binding</keyword>
<dbReference type="GO" id="GO:0003724">
    <property type="term" value="F:RNA helicase activity"/>
    <property type="evidence" value="ECO:0007669"/>
    <property type="project" value="InterPro"/>
</dbReference>
<dbReference type="GO" id="GO:0005737">
    <property type="term" value="C:cytoplasm"/>
    <property type="evidence" value="ECO:0007669"/>
    <property type="project" value="InterPro"/>
</dbReference>
<reference evidence="3 4" key="1">
    <citation type="journal article" date="2024" name="BMC Genomics">
        <title>De novo assembly and annotation of Popillia japonica's genome with initial clues to its potential as an invasive pest.</title>
        <authorList>
            <person name="Cucini C."/>
            <person name="Boschi S."/>
            <person name="Funari R."/>
            <person name="Cardaioli E."/>
            <person name="Iannotti N."/>
            <person name="Marturano G."/>
            <person name="Paoli F."/>
            <person name="Bruttini M."/>
            <person name="Carapelli A."/>
            <person name="Frati F."/>
            <person name="Nardi F."/>
        </authorList>
    </citation>
    <scope>NUCLEOTIDE SEQUENCE [LARGE SCALE GENOMIC DNA]</scope>
    <source>
        <strain evidence="3">DMR45628</strain>
    </source>
</reference>
<keyword evidence="3" id="KW-0347">Helicase</keyword>
<dbReference type="Proteomes" id="UP001458880">
    <property type="component" value="Unassembled WGS sequence"/>
</dbReference>
<organism evidence="3 4">
    <name type="scientific">Popillia japonica</name>
    <name type="common">Japanese beetle</name>
    <dbReference type="NCBI Taxonomy" id="7064"/>
    <lineage>
        <taxon>Eukaryota</taxon>
        <taxon>Metazoa</taxon>
        <taxon>Ecdysozoa</taxon>
        <taxon>Arthropoda</taxon>
        <taxon>Hexapoda</taxon>
        <taxon>Insecta</taxon>
        <taxon>Pterygota</taxon>
        <taxon>Neoptera</taxon>
        <taxon>Endopterygota</taxon>
        <taxon>Coleoptera</taxon>
        <taxon>Polyphaga</taxon>
        <taxon>Scarabaeiformia</taxon>
        <taxon>Scarabaeidae</taxon>
        <taxon>Rutelinae</taxon>
        <taxon>Popillia</taxon>
    </lineage>
</organism>
<evidence type="ECO:0000313" key="4">
    <source>
        <dbReference type="Proteomes" id="UP001458880"/>
    </source>
</evidence>
<evidence type="ECO:0000259" key="2">
    <source>
        <dbReference type="PROSITE" id="PS51997"/>
    </source>
</evidence>
<dbReference type="AlphaFoldDB" id="A0AAW1IW04"/>
<keyword evidence="4" id="KW-1185">Reference proteome</keyword>
<dbReference type="PROSITE" id="PS51997">
    <property type="entry name" value="UPF1_CH_RICH"/>
    <property type="match status" value="1"/>
</dbReference>
<feature type="region of interest" description="C3H" evidence="1">
    <location>
        <begin position="105"/>
        <end position="137"/>
    </location>
</feature>
<keyword evidence="1" id="KW-0862">Zinc</keyword>
<feature type="domain" description="Upf1" evidence="2">
    <location>
        <begin position="97"/>
        <end position="254"/>
    </location>
</feature>
<keyword evidence="3" id="KW-0547">Nucleotide-binding</keyword>
<feature type="region of interest" description="CC/SHH/C" evidence="1">
    <location>
        <begin position="119"/>
        <end position="147"/>
    </location>
</feature>
<dbReference type="EMBL" id="JASPKY010000523">
    <property type="protein sequence ID" value="KAK9694068.1"/>
    <property type="molecule type" value="Genomic_DNA"/>
</dbReference>
<dbReference type="GO" id="GO:0000184">
    <property type="term" value="P:nuclear-transcribed mRNA catabolic process, nonsense-mediated decay"/>
    <property type="evidence" value="ECO:0007669"/>
    <property type="project" value="InterPro"/>
</dbReference>
<name>A0AAW1IW04_POPJA</name>
<sequence length="315" mass="35355">MSVDAYGPSETLTFLDTEEADLIGADTQGSDCDFTDFTIPSQTQASQLDYNGPQASGIQVNGISTKGGNSISGKLATATTALGELQFEEDDEEFFNSKELPDYACKYCGIHEPNCVVMCNLCKKWFCNGRGNTSGSHIINHLVRAKHKEVTLHKDGPLGETILECYSCGVRNVFVLGFIPAKADSVVVLLCRQPCAAQNSLKDMNWEQDQWKPLISDRCFLTWLVKIPSEQEQLRARQISAQQINKLEELWKENVDATFQDLEKPGVDEEPQQVLLRYEDGYQYQNIFGPLVKLEADYDKRLKESQTQENIEMVT</sequence>
<dbReference type="Pfam" id="PF09416">
    <property type="entry name" value="UPF1_Zn_bind"/>
    <property type="match status" value="1"/>
</dbReference>
<dbReference type="GO" id="GO:0003723">
    <property type="term" value="F:RNA binding"/>
    <property type="evidence" value="ECO:0007669"/>
    <property type="project" value="InterPro"/>
</dbReference>
<dbReference type="GO" id="GO:0005524">
    <property type="term" value="F:ATP binding"/>
    <property type="evidence" value="ECO:0007669"/>
    <property type="project" value="InterPro"/>
</dbReference>
<gene>
    <name evidence="3" type="ORF">QE152_g33795</name>
</gene>
<dbReference type="GO" id="GO:0008270">
    <property type="term" value="F:zinc ion binding"/>
    <property type="evidence" value="ECO:0007669"/>
    <property type="project" value="UniProtKB-UniRule"/>
</dbReference>
<evidence type="ECO:0000313" key="3">
    <source>
        <dbReference type="EMBL" id="KAK9694068.1"/>
    </source>
</evidence>
<dbReference type="InterPro" id="IPR018999">
    <property type="entry name" value="UPF1_CH/ZBD"/>
</dbReference>
<comment type="caution">
    <text evidence="3">The sequence shown here is derived from an EMBL/GenBank/DDBJ whole genome shotgun (WGS) entry which is preliminary data.</text>
</comment>
<keyword evidence="3" id="KW-0378">Hydrolase</keyword>
<protein>
    <submittedName>
        <fullName evidence="3">RNA helicase (UPF2 interacting domain)</fullName>
    </submittedName>
</protein>